<protein>
    <submittedName>
        <fullName evidence="1">Uncharacterized protein</fullName>
    </submittedName>
</protein>
<dbReference type="EMBL" id="KN431452">
    <property type="protein sequence ID" value="KHG25148.1"/>
    <property type="molecule type" value="Genomic_DNA"/>
</dbReference>
<organism evidence="1 2">
    <name type="scientific">Gossypium arboreum</name>
    <name type="common">Tree cotton</name>
    <name type="synonym">Gossypium nanking</name>
    <dbReference type="NCBI Taxonomy" id="29729"/>
    <lineage>
        <taxon>Eukaryota</taxon>
        <taxon>Viridiplantae</taxon>
        <taxon>Streptophyta</taxon>
        <taxon>Embryophyta</taxon>
        <taxon>Tracheophyta</taxon>
        <taxon>Spermatophyta</taxon>
        <taxon>Magnoliopsida</taxon>
        <taxon>eudicotyledons</taxon>
        <taxon>Gunneridae</taxon>
        <taxon>Pentapetalae</taxon>
        <taxon>rosids</taxon>
        <taxon>malvids</taxon>
        <taxon>Malvales</taxon>
        <taxon>Malvaceae</taxon>
        <taxon>Malvoideae</taxon>
        <taxon>Gossypium</taxon>
    </lineage>
</organism>
<sequence length="16" mass="1813">MLLPLFMFGCSLNLVD</sequence>
<accession>A0A0B0PFD2</accession>
<name>A0A0B0PFD2_GOSAR</name>
<gene>
    <name evidence="1" type="ORF">F383_06685</name>
</gene>
<evidence type="ECO:0000313" key="2">
    <source>
        <dbReference type="Proteomes" id="UP000032142"/>
    </source>
</evidence>
<dbReference type="AlphaFoldDB" id="A0A0B0PFD2"/>
<dbReference type="Proteomes" id="UP000032142">
    <property type="component" value="Unassembled WGS sequence"/>
</dbReference>
<proteinExistence type="predicted"/>
<reference evidence="2" key="1">
    <citation type="submission" date="2014-09" db="EMBL/GenBank/DDBJ databases">
        <authorList>
            <person name="Mudge J."/>
            <person name="Ramaraj T."/>
            <person name="Lindquist I.E."/>
            <person name="Bharti A.K."/>
            <person name="Sundararajan A."/>
            <person name="Cameron C.T."/>
            <person name="Woodward J.E."/>
            <person name="May G.D."/>
            <person name="Brubaker C."/>
            <person name="Broadhvest J."/>
            <person name="Wilkins T.A."/>
        </authorList>
    </citation>
    <scope>NUCLEOTIDE SEQUENCE</scope>
    <source>
        <strain evidence="2">cv. AKA8401</strain>
    </source>
</reference>
<evidence type="ECO:0000313" key="1">
    <source>
        <dbReference type="EMBL" id="KHG25148.1"/>
    </source>
</evidence>
<keyword evidence="2" id="KW-1185">Reference proteome</keyword>